<protein>
    <submittedName>
        <fullName evidence="1">Uncharacterized protein</fullName>
    </submittedName>
</protein>
<dbReference type="EMBL" id="JASAOG010000041">
    <property type="protein sequence ID" value="KAK0059622.1"/>
    <property type="molecule type" value="Genomic_DNA"/>
</dbReference>
<reference evidence="1" key="2">
    <citation type="submission" date="2023-04" db="EMBL/GenBank/DDBJ databases">
        <authorList>
            <person name="Bu L."/>
            <person name="Lu L."/>
            <person name="Laidemitt M.R."/>
            <person name="Zhang S.M."/>
            <person name="Mutuku M."/>
            <person name="Mkoji G."/>
            <person name="Steinauer M."/>
            <person name="Loker E.S."/>
        </authorList>
    </citation>
    <scope>NUCLEOTIDE SEQUENCE</scope>
    <source>
        <strain evidence="1">KasaAsao</strain>
        <tissue evidence="1">Whole Snail</tissue>
    </source>
</reference>
<gene>
    <name evidence="1" type="ORF">Bpfe_011083</name>
</gene>
<name>A0AAD8BRL9_BIOPF</name>
<organism evidence="1 2">
    <name type="scientific">Biomphalaria pfeifferi</name>
    <name type="common">Bloodfluke planorb</name>
    <name type="synonym">Freshwater snail</name>
    <dbReference type="NCBI Taxonomy" id="112525"/>
    <lineage>
        <taxon>Eukaryota</taxon>
        <taxon>Metazoa</taxon>
        <taxon>Spiralia</taxon>
        <taxon>Lophotrochozoa</taxon>
        <taxon>Mollusca</taxon>
        <taxon>Gastropoda</taxon>
        <taxon>Heterobranchia</taxon>
        <taxon>Euthyneura</taxon>
        <taxon>Panpulmonata</taxon>
        <taxon>Hygrophila</taxon>
        <taxon>Lymnaeoidea</taxon>
        <taxon>Planorbidae</taxon>
        <taxon>Biomphalaria</taxon>
    </lineage>
</organism>
<keyword evidence="2" id="KW-1185">Reference proteome</keyword>
<comment type="caution">
    <text evidence="1">The sequence shown here is derived from an EMBL/GenBank/DDBJ whole genome shotgun (WGS) entry which is preliminary data.</text>
</comment>
<sequence>MFTSQVELQNPVAVLWSVIRLDMTNPKDWTMTESLIFREDWNWSGNETRKWGQDLFSDHSASDRHRWETLFACCDYNGSRTGALTRAWYTSLRLREMVCKVAGYVMGAGHFEFRKDEL</sequence>
<dbReference type="Proteomes" id="UP001233172">
    <property type="component" value="Unassembled WGS sequence"/>
</dbReference>
<proteinExistence type="predicted"/>
<reference evidence="1" key="1">
    <citation type="journal article" date="2023" name="PLoS Negl. Trop. Dis.">
        <title>A genome sequence for Biomphalaria pfeifferi, the major vector snail for the human-infecting parasite Schistosoma mansoni.</title>
        <authorList>
            <person name="Bu L."/>
            <person name="Lu L."/>
            <person name="Laidemitt M.R."/>
            <person name="Zhang S.M."/>
            <person name="Mutuku M."/>
            <person name="Mkoji G."/>
            <person name="Steinauer M."/>
            <person name="Loker E.S."/>
        </authorList>
    </citation>
    <scope>NUCLEOTIDE SEQUENCE</scope>
    <source>
        <strain evidence="1">KasaAsao</strain>
    </source>
</reference>
<dbReference type="AlphaFoldDB" id="A0AAD8BRL9"/>
<evidence type="ECO:0000313" key="2">
    <source>
        <dbReference type="Proteomes" id="UP001233172"/>
    </source>
</evidence>
<accession>A0AAD8BRL9</accession>
<evidence type="ECO:0000313" key="1">
    <source>
        <dbReference type="EMBL" id="KAK0059622.1"/>
    </source>
</evidence>